<feature type="signal peptide" evidence="1">
    <location>
        <begin position="1"/>
        <end position="21"/>
    </location>
</feature>
<evidence type="ECO:0000313" key="4">
    <source>
        <dbReference type="Proteomes" id="UP000564378"/>
    </source>
</evidence>
<protein>
    <submittedName>
        <fullName evidence="3">Glycine zipper 2TM domain-containing protein</fullName>
    </submittedName>
</protein>
<dbReference type="InterPro" id="IPR027367">
    <property type="entry name" value="Gly-zipper_YMGG"/>
</dbReference>
<dbReference type="EMBL" id="JACJVJ010000002">
    <property type="protein sequence ID" value="MBC2778247.1"/>
    <property type="molecule type" value="Genomic_DNA"/>
</dbReference>
<dbReference type="AlphaFoldDB" id="A0A842I088"/>
<evidence type="ECO:0000259" key="2">
    <source>
        <dbReference type="Pfam" id="PF13441"/>
    </source>
</evidence>
<organism evidence="3 4">
    <name type="scientific">Parasphingopyxis marina</name>
    <dbReference type="NCBI Taxonomy" id="2761622"/>
    <lineage>
        <taxon>Bacteria</taxon>
        <taxon>Pseudomonadati</taxon>
        <taxon>Pseudomonadota</taxon>
        <taxon>Alphaproteobacteria</taxon>
        <taxon>Sphingomonadales</taxon>
        <taxon>Sphingomonadaceae</taxon>
        <taxon>Parasphingopyxis</taxon>
    </lineage>
</organism>
<reference evidence="3 4" key="1">
    <citation type="submission" date="2020-08" db="EMBL/GenBank/DDBJ databases">
        <title>Draft genome sequence of Parasphingopyxis sp. GrpM-11.</title>
        <authorList>
            <person name="Oh J."/>
            <person name="Roh D.-H."/>
        </authorList>
    </citation>
    <scope>NUCLEOTIDE SEQUENCE [LARGE SCALE GENOMIC DNA]</scope>
    <source>
        <strain evidence="3 4">GrpM-11</strain>
    </source>
</reference>
<dbReference type="Pfam" id="PF13441">
    <property type="entry name" value="Gly-zipper_YMGG"/>
    <property type="match status" value="1"/>
</dbReference>
<dbReference type="RefSeq" id="WP_185801517.1">
    <property type="nucleotide sequence ID" value="NZ_JACJVJ010000002.1"/>
</dbReference>
<dbReference type="PROSITE" id="PS51257">
    <property type="entry name" value="PROKAR_LIPOPROTEIN"/>
    <property type="match status" value="1"/>
</dbReference>
<accession>A0A842I088</accession>
<sequence length="96" mass="9712">MKKMILTTAACASALAISACADNYAVEGAAVGAATGAVVGASTDLDDETSAAVGAAAGAAIGSQIERDGDCDGYDRRGRLDPDCYGREGYPDRYRD</sequence>
<keyword evidence="1" id="KW-0732">Signal</keyword>
<evidence type="ECO:0000313" key="3">
    <source>
        <dbReference type="EMBL" id="MBC2778247.1"/>
    </source>
</evidence>
<gene>
    <name evidence="3" type="ORF">H6P80_11525</name>
</gene>
<comment type="caution">
    <text evidence="3">The sequence shown here is derived from an EMBL/GenBank/DDBJ whole genome shotgun (WGS) entry which is preliminary data.</text>
</comment>
<dbReference type="Proteomes" id="UP000564378">
    <property type="component" value="Unassembled WGS sequence"/>
</dbReference>
<feature type="chain" id="PRO_5032720585" evidence="1">
    <location>
        <begin position="22"/>
        <end position="96"/>
    </location>
</feature>
<name>A0A842I088_9SPHN</name>
<keyword evidence="4" id="KW-1185">Reference proteome</keyword>
<proteinExistence type="predicted"/>
<evidence type="ECO:0000256" key="1">
    <source>
        <dbReference type="SAM" id="SignalP"/>
    </source>
</evidence>
<feature type="domain" description="YMGG-like Gly-zipper" evidence="2">
    <location>
        <begin position="25"/>
        <end position="65"/>
    </location>
</feature>